<dbReference type="PROSITE" id="PS51257">
    <property type="entry name" value="PROKAR_LIPOPROTEIN"/>
    <property type="match status" value="1"/>
</dbReference>
<protein>
    <submittedName>
        <fullName evidence="1">Uncharacterized protein</fullName>
    </submittedName>
</protein>
<name>A0A1H0CQC4_9BACI</name>
<evidence type="ECO:0000313" key="1">
    <source>
        <dbReference type="EMBL" id="SDN60117.1"/>
    </source>
</evidence>
<dbReference type="AlphaFoldDB" id="A0A1H0CQC4"/>
<organism evidence="1 2">
    <name type="scientific">Alkalicoccus daliensis</name>
    <dbReference type="NCBI Taxonomy" id="745820"/>
    <lineage>
        <taxon>Bacteria</taxon>
        <taxon>Bacillati</taxon>
        <taxon>Bacillota</taxon>
        <taxon>Bacilli</taxon>
        <taxon>Bacillales</taxon>
        <taxon>Bacillaceae</taxon>
        <taxon>Alkalicoccus</taxon>
    </lineage>
</organism>
<dbReference type="RefSeq" id="WP_175444186.1">
    <property type="nucleotide sequence ID" value="NZ_FNIL01000002.1"/>
</dbReference>
<sequence>MRFQRFNIILCGLFVTVGCTANGTGMLDNEFPPSLTGEVVINDTEYEMEPGG</sequence>
<accession>A0A1H0CQC4</accession>
<dbReference type="EMBL" id="FNIL01000002">
    <property type="protein sequence ID" value="SDN60117.1"/>
    <property type="molecule type" value="Genomic_DNA"/>
</dbReference>
<gene>
    <name evidence="1" type="ORF">SAMN04488053_102191</name>
</gene>
<dbReference type="STRING" id="745820.SAMN04488053_102191"/>
<proteinExistence type="predicted"/>
<evidence type="ECO:0000313" key="2">
    <source>
        <dbReference type="Proteomes" id="UP000198778"/>
    </source>
</evidence>
<reference evidence="2" key="1">
    <citation type="submission" date="2016-10" db="EMBL/GenBank/DDBJ databases">
        <authorList>
            <person name="Varghese N."/>
            <person name="Submissions S."/>
        </authorList>
    </citation>
    <scope>NUCLEOTIDE SEQUENCE [LARGE SCALE GENOMIC DNA]</scope>
    <source>
        <strain evidence="2">CGMCC 1.10369</strain>
    </source>
</reference>
<dbReference type="Proteomes" id="UP000198778">
    <property type="component" value="Unassembled WGS sequence"/>
</dbReference>
<keyword evidence="2" id="KW-1185">Reference proteome</keyword>